<evidence type="ECO:0000256" key="1">
    <source>
        <dbReference type="ARBA" id="ARBA00006787"/>
    </source>
</evidence>
<dbReference type="OrthoDB" id="1069523at2759"/>
<evidence type="ECO:0000313" key="7">
    <source>
        <dbReference type="Proteomes" id="UP000325579"/>
    </source>
</evidence>
<feature type="binding site" evidence="5">
    <location>
        <position position="221"/>
    </location>
    <ligand>
        <name>Fe cation</name>
        <dbReference type="ChEBI" id="CHEBI:24875"/>
        <note>catalytic</note>
    </ligand>
</feature>
<reference evidence="6 7" key="1">
    <citation type="submission" date="2019-04" db="EMBL/GenBank/DDBJ databases">
        <authorList>
            <consortium name="DOE Joint Genome Institute"/>
            <person name="Mondo S."/>
            <person name="Kjaerbolling I."/>
            <person name="Vesth T."/>
            <person name="Frisvad J.C."/>
            <person name="Nybo J.L."/>
            <person name="Theobald S."/>
            <person name="Kildgaard S."/>
            <person name="Isbrandt T."/>
            <person name="Kuo A."/>
            <person name="Sato A."/>
            <person name="Lyhne E.K."/>
            <person name="Kogle M.E."/>
            <person name="Wiebenga A."/>
            <person name="Kun R.S."/>
            <person name="Lubbers R.J."/>
            <person name="Makela M.R."/>
            <person name="Barry K."/>
            <person name="Chovatia M."/>
            <person name="Clum A."/>
            <person name="Daum C."/>
            <person name="Haridas S."/>
            <person name="He G."/>
            <person name="LaButti K."/>
            <person name="Lipzen A."/>
            <person name="Riley R."/>
            <person name="Salamov A."/>
            <person name="Simmons B.A."/>
            <person name="Magnuson J.K."/>
            <person name="Henrissat B."/>
            <person name="Mortensen U.H."/>
            <person name="Larsen T.O."/>
            <person name="Devries R.P."/>
            <person name="Grigoriev I.V."/>
            <person name="Machida M."/>
            <person name="Baker S.E."/>
            <person name="Andersen M.R."/>
            <person name="Cantor M.N."/>
            <person name="Hua S.X."/>
        </authorList>
    </citation>
    <scope>NUCLEOTIDE SEQUENCE [LARGE SCALE GENOMIC DNA]</scope>
    <source>
        <strain evidence="6 7">CBS 119388</strain>
    </source>
</reference>
<comment type="cofactor">
    <cofactor evidence="5">
        <name>Fe(2+)</name>
        <dbReference type="ChEBI" id="CHEBI:29033"/>
    </cofactor>
    <text evidence="5">Binds 1 Fe(2+) ion per subunit.</text>
</comment>
<sequence>MLSNKIQHFPEKPQFSGFMKPCRFEGEAQNLEVYGDLPQDIDGTFFRVMPDPQAFPFVEDDPWFNGDGNVSAFRIKDGRVSWQQRFVRTEKFVREREAKRVLVGKYRNRFTDAVRLKIRSTANTNVVFFNGQLLALKEDSPPYAMDPHTLDTKGLYDFEGQLPSITFTAHPKFDPKTGEMVCFGYEAKGDGTPDICYYQVGPDGKFSDICWLVAPVCAMIHDFAVTENWVLFPLIPQLCDIERMRAGGEHWQWSPETPLYIGIIPRRNPKPGDVRWLQWDNSFPGHTLNAYEDENGHVVLDLGLSRQNVFFWWPDGKGFAPEPSTIASQLSRFIIDPHSDIDRLPEPEILHSGNSEFYRVDDRLSTQKHQHCFFDLMDRSLGTDFQAIEPRLGGGYPLYNALAHLDLRTGETEVYFPGRNHLIQEPVFIPRAGSDVEGDGYLLALINNYDSMSSELHLLDLRDFKKARSIIKLPVRLRQGLHGNWVDSGDMLD</sequence>
<keyword evidence="2 5" id="KW-0479">Metal-binding</keyword>
<dbReference type="GO" id="GO:0046872">
    <property type="term" value="F:metal ion binding"/>
    <property type="evidence" value="ECO:0007669"/>
    <property type="project" value="UniProtKB-KW"/>
</dbReference>
<accession>A0A5N7D5V5</accession>
<dbReference type="Pfam" id="PF03055">
    <property type="entry name" value="RPE65"/>
    <property type="match status" value="1"/>
</dbReference>
<keyword evidence="7" id="KW-1185">Reference proteome</keyword>
<dbReference type="PANTHER" id="PTHR10543:SF89">
    <property type="entry name" value="CAROTENOID 9,10(9',10')-CLEAVAGE DIOXYGENASE 1"/>
    <property type="match status" value="1"/>
</dbReference>
<feature type="binding site" evidence="5">
    <location>
        <position position="170"/>
    </location>
    <ligand>
        <name>Fe cation</name>
        <dbReference type="ChEBI" id="CHEBI:24875"/>
        <note>catalytic</note>
    </ligand>
</feature>
<proteinExistence type="inferred from homology"/>
<comment type="similarity">
    <text evidence="1">Belongs to the carotenoid oxygenase family.</text>
</comment>
<dbReference type="Proteomes" id="UP000325579">
    <property type="component" value="Unassembled WGS sequence"/>
</dbReference>
<feature type="binding site" evidence="5">
    <location>
        <position position="286"/>
    </location>
    <ligand>
        <name>Fe cation</name>
        <dbReference type="ChEBI" id="CHEBI:24875"/>
        <note>catalytic</note>
    </ligand>
</feature>
<keyword evidence="3" id="KW-0560">Oxidoreductase</keyword>
<protein>
    <submittedName>
        <fullName evidence="6">Carotenoid oxygenase</fullName>
    </submittedName>
</protein>
<dbReference type="GO" id="GO:0010436">
    <property type="term" value="F:carotenoid dioxygenase activity"/>
    <property type="evidence" value="ECO:0007669"/>
    <property type="project" value="TreeGrafter"/>
</dbReference>
<dbReference type="InterPro" id="IPR004294">
    <property type="entry name" value="Carotenoid_Oase"/>
</dbReference>
<feature type="binding site" evidence="5">
    <location>
        <position position="482"/>
    </location>
    <ligand>
        <name>Fe cation</name>
        <dbReference type="ChEBI" id="CHEBI:24875"/>
        <note>catalytic</note>
    </ligand>
</feature>
<name>A0A5N7D5V5_9EURO</name>
<evidence type="ECO:0000256" key="2">
    <source>
        <dbReference type="ARBA" id="ARBA00022723"/>
    </source>
</evidence>
<evidence type="ECO:0000256" key="5">
    <source>
        <dbReference type="PIRSR" id="PIRSR604294-1"/>
    </source>
</evidence>
<evidence type="ECO:0000256" key="4">
    <source>
        <dbReference type="ARBA" id="ARBA00023004"/>
    </source>
</evidence>
<dbReference type="PANTHER" id="PTHR10543">
    <property type="entry name" value="BETA-CAROTENE DIOXYGENASE"/>
    <property type="match status" value="1"/>
</dbReference>
<dbReference type="RefSeq" id="XP_031939110.1">
    <property type="nucleotide sequence ID" value="XM_032089982.1"/>
</dbReference>
<organism evidence="6 7">
    <name type="scientific">Aspergillus pseudonomiae</name>
    <dbReference type="NCBI Taxonomy" id="1506151"/>
    <lineage>
        <taxon>Eukaryota</taxon>
        <taxon>Fungi</taxon>
        <taxon>Dikarya</taxon>
        <taxon>Ascomycota</taxon>
        <taxon>Pezizomycotina</taxon>
        <taxon>Eurotiomycetes</taxon>
        <taxon>Eurotiomycetidae</taxon>
        <taxon>Eurotiales</taxon>
        <taxon>Aspergillaceae</taxon>
        <taxon>Aspergillus</taxon>
        <taxon>Aspergillus subgen. Circumdati</taxon>
    </lineage>
</organism>
<dbReference type="EMBL" id="ML736796">
    <property type="protein sequence ID" value="KAE8401791.1"/>
    <property type="molecule type" value="Genomic_DNA"/>
</dbReference>
<dbReference type="AlphaFoldDB" id="A0A5N7D5V5"/>
<gene>
    <name evidence="6" type="ORF">BDV37DRAFT_295823</name>
</gene>
<evidence type="ECO:0000256" key="3">
    <source>
        <dbReference type="ARBA" id="ARBA00023002"/>
    </source>
</evidence>
<dbReference type="GeneID" id="43674673"/>
<evidence type="ECO:0000313" key="6">
    <source>
        <dbReference type="EMBL" id="KAE8401791.1"/>
    </source>
</evidence>
<dbReference type="GO" id="GO:0016121">
    <property type="term" value="P:carotene catabolic process"/>
    <property type="evidence" value="ECO:0007669"/>
    <property type="project" value="TreeGrafter"/>
</dbReference>
<keyword evidence="4 5" id="KW-0408">Iron</keyword>